<dbReference type="PANTHER" id="PTHR42720:SF1">
    <property type="entry name" value="GLYCEROL 3-PHOSPHATE OXIDASE"/>
    <property type="match status" value="1"/>
</dbReference>
<keyword evidence="4" id="KW-1185">Reference proteome</keyword>
<evidence type="ECO:0000259" key="1">
    <source>
        <dbReference type="Pfam" id="PF01266"/>
    </source>
</evidence>
<dbReference type="InterPro" id="IPR036188">
    <property type="entry name" value="FAD/NAD-bd_sf"/>
</dbReference>
<reference evidence="3 4" key="1">
    <citation type="journal article" date="2019" name="Int. J. Syst. Evol. Microbiol.">
        <title>The Global Catalogue of Microorganisms (GCM) 10K type strain sequencing project: providing services to taxonomists for standard genome sequencing and annotation.</title>
        <authorList>
            <consortium name="The Broad Institute Genomics Platform"/>
            <consortium name="The Broad Institute Genome Sequencing Center for Infectious Disease"/>
            <person name="Wu L."/>
            <person name="Ma J."/>
        </authorList>
    </citation>
    <scope>NUCLEOTIDE SEQUENCE [LARGE SCALE GENOMIC DNA]</scope>
    <source>
        <strain evidence="3 4">JCM 6485</strain>
    </source>
</reference>
<comment type="caution">
    <text evidence="3">The sequence shown here is derived from an EMBL/GenBank/DDBJ whole genome shotgun (WGS) entry which is preliminary data.</text>
</comment>
<dbReference type="Gene3D" id="1.10.10.1100">
    <property type="entry name" value="BFD-like [2Fe-2S]-binding domain"/>
    <property type="match status" value="1"/>
</dbReference>
<proteinExistence type="predicted"/>
<dbReference type="SUPFAM" id="SSF51905">
    <property type="entry name" value="FAD/NAD(P)-binding domain"/>
    <property type="match status" value="1"/>
</dbReference>
<dbReference type="InterPro" id="IPR007419">
    <property type="entry name" value="BFD-like_2Fe2S-bd_dom"/>
</dbReference>
<dbReference type="EMBL" id="BAAACO010000007">
    <property type="protein sequence ID" value="GAA0860480.1"/>
    <property type="molecule type" value="Genomic_DNA"/>
</dbReference>
<dbReference type="Proteomes" id="UP001501764">
    <property type="component" value="Unassembled WGS sequence"/>
</dbReference>
<dbReference type="InterPro" id="IPR052745">
    <property type="entry name" value="G3P_Oxidase/Oxidoreductase"/>
</dbReference>
<dbReference type="Pfam" id="PF01266">
    <property type="entry name" value="DAO"/>
    <property type="match status" value="1"/>
</dbReference>
<dbReference type="CDD" id="cd19946">
    <property type="entry name" value="GlpA-like_Fer2_BFD-like"/>
    <property type="match status" value="1"/>
</dbReference>
<feature type="domain" description="FAD dependent oxidoreductase" evidence="1">
    <location>
        <begin position="11"/>
        <end position="206"/>
    </location>
</feature>
<sequence length="479" mass="54215">MEVYKVIMDYDVLILGGGIVGCAVAYELSKYNLNIALIEKGYDVADDIAVVNTAIVYDGSETSNAVMAELENIGSTLIKEACEKFNVPYKKIGYVRIATTEEQSLKVEEMYLAAQKRGIKGVKLVDNEGIKDIEPNLEVDIKKALYSKNTAIIAPYDLSIAYAEVAADNGVNFRLEEEVISIKKINKGFDVVTNKNRFKCRVVINTIPDEFYVENNKTCDNELESIEAEYTIPKKMNYFLMEGKLKCKLKRVVVNVIDEQIFVMNSPMINGGTMLGVKNTNVLSIDEGVKFSKHITPNIYKEKISEMIRESYKRDEMVIDNSDIENGYIRVTGKHYGKMTIAPAIAQSIREAIVNLMNSSSKKNFIDKRREFYRFRDLDREEINEIIKLDKRYGNIICNCNNVSEGEIVDCIRRPLGARTVEGVKKRTGAGYGDCHGSYCIRKIMKILAREMDKSPIEIVRNSKNSKIVSGRIKEFDEV</sequence>
<dbReference type="Gene3D" id="3.30.9.10">
    <property type="entry name" value="D-Amino Acid Oxidase, subunit A, domain 2"/>
    <property type="match status" value="1"/>
</dbReference>
<dbReference type="InterPro" id="IPR041854">
    <property type="entry name" value="BFD-like_2Fe2S-bd_dom_sf"/>
</dbReference>
<dbReference type="InterPro" id="IPR006076">
    <property type="entry name" value="FAD-dep_OxRdtase"/>
</dbReference>
<name>A0ABN1LUT6_9CLOT</name>
<evidence type="ECO:0000313" key="3">
    <source>
        <dbReference type="EMBL" id="GAA0860480.1"/>
    </source>
</evidence>
<dbReference type="PROSITE" id="PS51257">
    <property type="entry name" value="PROKAR_LIPOPROTEIN"/>
    <property type="match status" value="1"/>
</dbReference>
<feature type="domain" description="BFD-like [2Fe-2S]-binding" evidence="2">
    <location>
        <begin position="396"/>
        <end position="450"/>
    </location>
</feature>
<accession>A0ABN1LUT6</accession>
<evidence type="ECO:0000313" key="4">
    <source>
        <dbReference type="Proteomes" id="UP001501764"/>
    </source>
</evidence>
<organism evidence="3 4">
    <name type="scientific">Clostridium nitritogenes</name>
    <dbReference type="NCBI Taxonomy" id="83340"/>
    <lineage>
        <taxon>Bacteria</taxon>
        <taxon>Bacillati</taxon>
        <taxon>Bacillota</taxon>
        <taxon>Clostridia</taxon>
        <taxon>Eubacteriales</taxon>
        <taxon>Clostridiaceae</taxon>
        <taxon>Clostridium</taxon>
    </lineage>
</organism>
<dbReference type="Pfam" id="PF04324">
    <property type="entry name" value="Fer2_BFD"/>
    <property type="match status" value="1"/>
</dbReference>
<protein>
    <submittedName>
        <fullName evidence="3">FAD-dependent oxidoreductase</fullName>
    </submittedName>
</protein>
<dbReference type="Gene3D" id="3.50.50.60">
    <property type="entry name" value="FAD/NAD(P)-binding domain"/>
    <property type="match status" value="1"/>
</dbReference>
<evidence type="ECO:0000259" key="2">
    <source>
        <dbReference type="Pfam" id="PF04324"/>
    </source>
</evidence>
<dbReference type="PANTHER" id="PTHR42720">
    <property type="entry name" value="GLYCEROL-3-PHOSPHATE DEHYDROGENASE"/>
    <property type="match status" value="1"/>
</dbReference>
<gene>
    <name evidence="3" type="ORF">GCM10008916_27270</name>
</gene>